<reference evidence="2 3" key="1">
    <citation type="submission" date="2020-02" db="EMBL/GenBank/DDBJ databases">
        <title>Shewanella WXL01 sp. nov., a marine bacterium isolated from green algae in Luhuitou Fringing Reef (Northern South China Sea).</title>
        <authorList>
            <person name="Wang X."/>
        </authorList>
    </citation>
    <scope>NUCLEOTIDE SEQUENCE [LARGE SCALE GENOMIC DNA]</scope>
    <source>
        <strain evidence="2 3">MCCC 1A01895</strain>
    </source>
</reference>
<dbReference type="Pfam" id="PF08238">
    <property type="entry name" value="Sel1"/>
    <property type="match status" value="2"/>
</dbReference>
<gene>
    <name evidence="2" type="ORF">G3R48_06540</name>
</gene>
<evidence type="ECO:0000313" key="3">
    <source>
        <dbReference type="Proteomes" id="UP000811844"/>
    </source>
</evidence>
<comment type="caution">
    <text evidence="2">The sequence shown here is derived from an EMBL/GenBank/DDBJ whole genome shotgun (WGS) entry which is preliminary data.</text>
</comment>
<dbReference type="Gene3D" id="1.25.40.10">
    <property type="entry name" value="Tetratricopeptide repeat domain"/>
    <property type="match status" value="1"/>
</dbReference>
<dbReference type="RefSeq" id="WP_153661732.1">
    <property type="nucleotide sequence ID" value="NZ_JAAIKR010000004.1"/>
</dbReference>
<protein>
    <submittedName>
        <fullName evidence="2">Sel1 repeat family protein</fullName>
    </submittedName>
</protein>
<sequence>MLRILILLILLLPHYAFCEDTGGEGEDAVEAYDIYGDEVLTQLIRNNQYLQRVKADECQLVQDIEARAEVLKQPLYQFLWGEMLNTGTCVDKHVSRGMGLLQTAAEQGSSEAMVKLAEYYNAGKLVIGDKNRAVQYVLPAAANGNLTARLMLVRLFNEGYGSPRDYELVYHWLYHSYFNDSKQHKEAISLLRILATKMPASIVNRAQKKLIHTQ</sequence>
<dbReference type="SUPFAM" id="SSF81901">
    <property type="entry name" value="HCP-like"/>
    <property type="match status" value="1"/>
</dbReference>
<dbReference type="InterPro" id="IPR006597">
    <property type="entry name" value="Sel1-like"/>
</dbReference>
<keyword evidence="3" id="KW-1185">Reference proteome</keyword>
<evidence type="ECO:0000256" key="1">
    <source>
        <dbReference type="SAM" id="SignalP"/>
    </source>
</evidence>
<name>A0ABS5I0U6_9GAMM</name>
<accession>A0ABS5I0U6</accession>
<dbReference type="Proteomes" id="UP000811844">
    <property type="component" value="Unassembled WGS sequence"/>
</dbReference>
<organism evidence="2 3">
    <name type="scientific">Shewanella intestini</name>
    <dbReference type="NCBI Taxonomy" id="2017544"/>
    <lineage>
        <taxon>Bacteria</taxon>
        <taxon>Pseudomonadati</taxon>
        <taxon>Pseudomonadota</taxon>
        <taxon>Gammaproteobacteria</taxon>
        <taxon>Alteromonadales</taxon>
        <taxon>Shewanellaceae</taxon>
        <taxon>Shewanella</taxon>
    </lineage>
</organism>
<dbReference type="InterPro" id="IPR011990">
    <property type="entry name" value="TPR-like_helical_dom_sf"/>
</dbReference>
<keyword evidence="1" id="KW-0732">Signal</keyword>
<evidence type="ECO:0000313" key="2">
    <source>
        <dbReference type="EMBL" id="MBR9727643.1"/>
    </source>
</evidence>
<dbReference type="SMART" id="SM00671">
    <property type="entry name" value="SEL1"/>
    <property type="match status" value="3"/>
</dbReference>
<dbReference type="EMBL" id="JAAIKR010000004">
    <property type="protein sequence ID" value="MBR9727643.1"/>
    <property type="molecule type" value="Genomic_DNA"/>
</dbReference>
<proteinExistence type="predicted"/>
<feature type="signal peptide" evidence="1">
    <location>
        <begin position="1"/>
        <end position="18"/>
    </location>
</feature>
<feature type="chain" id="PRO_5046817877" evidence="1">
    <location>
        <begin position="19"/>
        <end position="214"/>
    </location>
</feature>